<sequence>MEYVVLVKHKVAMYKIKPRTSNQPYKAQKWLENDPNWIGKLQVIVIGETDCKIRLVDELTNKLFAEAVIEPDYPNGTSFETVSDSSRYFAITLLSPSGRKCTVGIGFNERSDSFDLTAALNDHFDRLVRHKPTKPVVIDSSNANLDESEQYALQVKQQNEDINNRAHEECRKLKLSDNEKIKLNLNFSDSKTNDHNKPHKFSGNLLSGGLLPPPPKR</sequence>
<comment type="caution">
    <text evidence="4">The sequence shown here is derived from an EMBL/GenBank/DDBJ whole genome shotgun (WGS) entry which is preliminary data.</text>
</comment>
<evidence type="ECO:0000256" key="1">
    <source>
        <dbReference type="ARBA" id="ARBA00007736"/>
    </source>
</evidence>
<gene>
    <name evidence="4" type="ORF">A3Q56_00176</name>
</gene>
<dbReference type="EMBL" id="LWCA01000007">
    <property type="protein sequence ID" value="OAF72045.1"/>
    <property type="molecule type" value="Genomic_DNA"/>
</dbReference>
<dbReference type="AlphaFoldDB" id="A0A177BCV0"/>
<dbReference type="InterPro" id="IPR012466">
    <property type="entry name" value="NECAP_PHear"/>
</dbReference>
<dbReference type="GO" id="GO:0030125">
    <property type="term" value="C:clathrin vesicle coat"/>
    <property type="evidence" value="ECO:0007669"/>
    <property type="project" value="TreeGrafter"/>
</dbReference>
<dbReference type="InterPro" id="IPR011993">
    <property type="entry name" value="PH-like_dom_sf"/>
</dbReference>
<dbReference type="PANTHER" id="PTHR12847:SF9">
    <property type="entry name" value="NECAP-LIKE PROTEIN CG9132"/>
    <property type="match status" value="1"/>
</dbReference>
<comment type="similarity">
    <text evidence="1">Belongs to the NECAP family.</text>
</comment>
<keyword evidence="5" id="KW-1185">Reference proteome</keyword>
<proteinExistence type="inferred from homology"/>
<accession>A0A177BCV0</accession>
<feature type="domain" description="NECAP PHear" evidence="3">
    <location>
        <begin position="2"/>
        <end position="185"/>
    </location>
</feature>
<evidence type="ECO:0000259" key="3">
    <source>
        <dbReference type="Pfam" id="PF07933"/>
    </source>
</evidence>
<protein>
    <submittedName>
        <fullName evidence="4">NECAP endocytosis-associated protein 2</fullName>
    </submittedName>
</protein>
<organism evidence="4 5">
    <name type="scientific">Intoshia linei</name>
    <dbReference type="NCBI Taxonomy" id="1819745"/>
    <lineage>
        <taxon>Eukaryota</taxon>
        <taxon>Metazoa</taxon>
        <taxon>Spiralia</taxon>
        <taxon>Lophotrochozoa</taxon>
        <taxon>Mesozoa</taxon>
        <taxon>Orthonectida</taxon>
        <taxon>Rhopaluridae</taxon>
        <taxon>Intoshia</taxon>
    </lineage>
</organism>
<name>A0A177BCV0_9BILA</name>
<dbReference type="OrthoDB" id="10265489at2759"/>
<dbReference type="GO" id="GO:0006897">
    <property type="term" value="P:endocytosis"/>
    <property type="evidence" value="ECO:0007669"/>
    <property type="project" value="InterPro"/>
</dbReference>
<evidence type="ECO:0000256" key="2">
    <source>
        <dbReference type="SAM" id="MobiDB-lite"/>
    </source>
</evidence>
<dbReference type="PANTHER" id="PTHR12847">
    <property type="entry name" value="ATP-BINDING CASSETTE ABC TRANSPORTER-RELATED"/>
    <property type="match status" value="1"/>
</dbReference>
<dbReference type="SUPFAM" id="SSF50729">
    <property type="entry name" value="PH domain-like"/>
    <property type="match status" value="1"/>
</dbReference>
<feature type="region of interest" description="Disordered" evidence="2">
    <location>
        <begin position="188"/>
        <end position="217"/>
    </location>
</feature>
<dbReference type="Proteomes" id="UP000078046">
    <property type="component" value="Unassembled WGS sequence"/>
</dbReference>
<dbReference type="Gene3D" id="2.30.29.30">
    <property type="entry name" value="Pleckstrin-homology domain (PH domain)/Phosphotyrosine-binding domain (PTB)"/>
    <property type="match status" value="1"/>
</dbReference>
<evidence type="ECO:0000313" key="4">
    <source>
        <dbReference type="EMBL" id="OAF72045.1"/>
    </source>
</evidence>
<evidence type="ECO:0000313" key="5">
    <source>
        <dbReference type="Proteomes" id="UP000078046"/>
    </source>
</evidence>
<reference evidence="4 5" key="1">
    <citation type="submission" date="2016-04" db="EMBL/GenBank/DDBJ databases">
        <title>The genome of Intoshia linei affirms orthonectids as highly simplified spiralians.</title>
        <authorList>
            <person name="Mikhailov K.V."/>
            <person name="Slusarev G.S."/>
            <person name="Nikitin M.A."/>
            <person name="Logacheva M.D."/>
            <person name="Penin A."/>
            <person name="Aleoshin V."/>
            <person name="Panchin Y.V."/>
        </authorList>
    </citation>
    <scope>NUCLEOTIDE SEQUENCE [LARGE SCALE GENOMIC DNA]</scope>
    <source>
        <strain evidence="4">Intl2013</strain>
        <tissue evidence="4">Whole animal</tissue>
    </source>
</reference>
<dbReference type="Pfam" id="PF07933">
    <property type="entry name" value="DUF1681"/>
    <property type="match status" value="1"/>
</dbReference>